<evidence type="ECO:0000256" key="4">
    <source>
        <dbReference type="ARBA" id="ARBA00022692"/>
    </source>
</evidence>
<evidence type="ECO:0000313" key="12">
    <source>
        <dbReference type="Proteomes" id="UP000824024"/>
    </source>
</evidence>
<evidence type="ECO:0000256" key="1">
    <source>
        <dbReference type="ARBA" id="ARBA00006139"/>
    </source>
</evidence>
<dbReference type="Pfam" id="PF01252">
    <property type="entry name" value="Peptidase_A8"/>
    <property type="match status" value="1"/>
</dbReference>
<comment type="caution">
    <text evidence="11">The sequence shown here is derived from an EMBL/GenBank/DDBJ whole genome shotgun (WGS) entry which is preliminary data.</text>
</comment>
<feature type="transmembrane region" description="Helical" evidence="10">
    <location>
        <begin position="62"/>
        <end position="81"/>
    </location>
</feature>
<dbReference type="PANTHER" id="PTHR33695">
    <property type="entry name" value="LIPOPROTEIN SIGNAL PEPTIDASE"/>
    <property type="match status" value="1"/>
</dbReference>
<dbReference type="GO" id="GO:0006508">
    <property type="term" value="P:proteolysis"/>
    <property type="evidence" value="ECO:0007669"/>
    <property type="project" value="UniProtKB-KW"/>
</dbReference>
<evidence type="ECO:0000256" key="6">
    <source>
        <dbReference type="ARBA" id="ARBA00022801"/>
    </source>
</evidence>
<name>A0A9D2IFV8_9FIRM</name>
<dbReference type="PROSITE" id="PS00855">
    <property type="entry name" value="SPASE_II"/>
    <property type="match status" value="1"/>
</dbReference>
<organism evidence="11 12">
    <name type="scientific">Candidatus Eubacterium avistercoris</name>
    <dbReference type="NCBI Taxonomy" id="2838567"/>
    <lineage>
        <taxon>Bacteria</taxon>
        <taxon>Bacillati</taxon>
        <taxon>Bacillota</taxon>
        <taxon>Clostridia</taxon>
        <taxon>Eubacteriales</taxon>
        <taxon>Eubacteriaceae</taxon>
        <taxon>Eubacterium</taxon>
    </lineage>
</organism>
<feature type="transmembrane region" description="Helical" evidence="10">
    <location>
        <begin position="127"/>
        <end position="149"/>
    </location>
</feature>
<evidence type="ECO:0000256" key="3">
    <source>
        <dbReference type="ARBA" id="ARBA00022670"/>
    </source>
</evidence>
<keyword evidence="2" id="KW-1003">Cell membrane</keyword>
<dbReference type="InterPro" id="IPR001872">
    <property type="entry name" value="Peptidase_A8"/>
</dbReference>
<sequence>MLYIVIPAVICLGEMLIKRRIEKNLQPGEKKKIPGFPGSLEKYHNYGLAGNKLEDKKKLVKAVSIGALVILLVCFLLILPAKGKKGLKIGGALIIGGGLSNVLDRFLRGYVVDYVRLKTPFKWLNKFIFNIADFCLFTGALIMLFASLWQGEGQN</sequence>
<dbReference type="GO" id="GO:0016020">
    <property type="term" value="C:membrane"/>
    <property type="evidence" value="ECO:0007669"/>
    <property type="project" value="InterPro"/>
</dbReference>
<dbReference type="PANTHER" id="PTHR33695:SF1">
    <property type="entry name" value="LIPOPROTEIN SIGNAL PEPTIDASE"/>
    <property type="match status" value="1"/>
</dbReference>
<evidence type="ECO:0000256" key="8">
    <source>
        <dbReference type="ARBA" id="ARBA00023136"/>
    </source>
</evidence>
<evidence type="ECO:0000313" key="11">
    <source>
        <dbReference type="EMBL" id="HIZ07046.1"/>
    </source>
</evidence>
<protein>
    <submittedName>
        <fullName evidence="11">Signal peptidase II</fullName>
    </submittedName>
</protein>
<proteinExistence type="inferred from homology"/>
<gene>
    <name evidence="11" type="ORF">IAA08_03805</name>
</gene>
<dbReference type="EMBL" id="DXCH01000106">
    <property type="protein sequence ID" value="HIZ07046.1"/>
    <property type="molecule type" value="Genomic_DNA"/>
</dbReference>
<dbReference type="AlphaFoldDB" id="A0A9D2IFV8"/>
<keyword evidence="3" id="KW-0645">Protease</keyword>
<dbReference type="Proteomes" id="UP000824024">
    <property type="component" value="Unassembled WGS sequence"/>
</dbReference>
<dbReference type="GO" id="GO:0004190">
    <property type="term" value="F:aspartic-type endopeptidase activity"/>
    <property type="evidence" value="ECO:0007669"/>
    <property type="project" value="UniProtKB-KW"/>
</dbReference>
<evidence type="ECO:0000256" key="2">
    <source>
        <dbReference type="ARBA" id="ARBA00022475"/>
    </source>
</evidence>
<keyword evidence="4 10" id="KW-0812">Transmembrane</keyword>
<evidence type="ECO:0000256" key="5">
    <source>
        <dbReference type="ARBA" id="ARBA00022750"/>
    </source>
</evidence>
<reference evidence="11" key="1">
    <citation type="journal article" date="2021" name="PeerJ">
        <title>Extensive microbial diversity within the chicken gut microbiome revealed by metagenomics and culture.</title>
        <authorList>
            <person name="Gilroy R."/>
            <person name="Ravi A."/>
            <person name="Getino M."/>
            <person name="Pursley I."/>
            <person name="Horton D.L."/>
            <person name="Alikhan N.F."/>
            <person name="Baker D."/>
            <person name="Gharbi K."/>
            <person name="Hall N."/>
            <person name="Watson M."/>
            <person name="Adriaenssens E.M."/>
            <person name="Foster-Nyarko E."/>
            <person name="Jarju S."/>
            <person name="Secka A."/>
            <person name="Antonio M."/>
            <person name="Oren A."/>
            <person name="Chaudhuri R.R."/>
            <person name="La Ragione R."/>
            <person name="Hildebrand F."/>
            <person name="Pallen M.J."/>
        </authorList>
    </citation>
    <scope>NUCLEOTIDE SEQUENCE</scope>
    <source>
        <strain evidence="11">CHK192-9172</strain>
    </source>
</reference>
<evidence type="ECO:0000256" key="7">
    <source>
        <dbReference type="ARBA" id="ARBA00022989"/>
    </source>
</evidence>
<comment type="similarity">
    <text evidence="1 9">Belongs to the peptidase A8 family.</text>
</comment>
<keyword evidence="5" id="KW-0064">Aspartyl protease</keyword>
<keyword evidence="7 10" id="KW-1133">Transmembrane helix</keyword>
<reference evidence="11" key="2">
    <citation type="submission" date="2021-04" db="EMBL/GenBank/DDBJ databases">
        <authorList>
            <person name="Gilroy R."/>
        </authorList>
    </citation>
    <scope>NUCLEOTIDE SEQUENCE</scope>
    <source>
        <strain evidence="11">CHK192-9172</strain>
    </source>
</reference>
<evidence type="ECO:0000256" key="10">
    <source>
        <dbReference type="SAM" id="Phobius"/>
    </source>
</evidence>
<keyword evidence="6" id="KW-0378">Hydrolase</keyword>
<accession>A0A9D2IFV8</accession>
<dbReference type="PRINTS" id="PR00781">
    <property type="entry name" value="LIPOSIGPTASE"/>
</dbReference>
<evidence type="ECO:0000256" key="9">
    <source>
        <dbReference type="RuleBase" id="RU004181"/>
    </source>
</evidence>
<keyword evidence="8 10" id="KW-0472">Membrane</keyword>